<feature type="region of interest" description="Disordered" evidence="1">
    <location>
        <begin position="240"/>
        <end position="321"/>
    </location>
</feature>
<reference evidence="2" key="1">
    <citation type="submission" date="2022-07" db="EMBL/GenBank/DDBJ databases">
        <authorList>
            <person name="Macas J."/>
            <person name="Novak P."/>
            <person name="Neumann P."/>
        </authorList>
    </citation>
    <scope>NUCLEOTIDE SEQUENCE</scope>
</reference>
<dbReference type="Proteomes" id="UP001152523">
    <property type="component" value="Unassembled WGS sequence"/>
</dbReference>
<proteinExistence type="predicted"/>
<dbReference type="PANTHER" id="PTHR47481:SF38">
    <property type="entry name" value="POU DOMAIN, CLASS 4, TRANSCRIPTION FACTOR 1-LIKE"/>
    <property type="match status" value="1"/>
</dbReference>
<dbReference type="AlphaFoldDB" id="A0AAV0G254"/>
<keyword evidence="3" id="KW-1185">Reference proteome</keyword>
<accession>A0AAV0G254</accession>
<evidence type="ECO:0000313" key="2">
    <source>
        <dbReference type="EMBL" id="CAH9141632.1"/>
    </source>
</evidence>
<sequence>MSSPNSKTSCFHPALAVTNIKNFIPLALDMENVQYSSWSELFKITARAYEVLDHILPSPADEASSSATPPAAATISQRLEQDAAHAEALALWTRLDSIVLQWIYGTISMDLLHTILVPDSTAQRAWERLADIFQDNKNSRAVHLETQFSNTRLEQFPTVAAYCQTLKTIADNLANVDSPVDERRLVLRMVHGLPEQYNTIASLIQQTTPLPDFFKARSMIKLEETRMAQQTTPTVTALVHSAAPPTAPAPAPRGRGSSSRGGRGRSSRGGRGRSNGRPEAPSTSGQWYWMPSPPWTPPPCPYPTTAWNGQSSQPSSGAGILGTRPQQAYITAPTVMTPTPTALPTAMQSLTLTPPDDQWYMDTGATSHMTGNSGSPNGHPSHAM</sequence>
<feature type="compositionally biased region" description="Polar residues" evidence="1">
    <location>
        <begin position="306"/>
        <end position="316"/>
    </location>
</feature>
<protein>
    <submittedName>
        <fullName evidence="2">Uncharacterized protein</fullName>
    </submittedName>
</protein>
<evidence type="ECO:0000256" key="1">
    <source>
        <dbReference type="SAM" id="MobiDB-lite"/>
    </source>
</evidence>
<gene>
    <name evidence="2" type="ORF">CEPIT_LOCUS39273</name>
</gene>
<organism evidence="2 3">
    <name type="scientific">Cuscuta epithymum</name>
    <dbReference type="NCBI Taxonomy" id="186058"/>
    <lineage>
        <taxon>Eukaryota</taxon>
        <taxon>Viridiplantae</taxon>
        <taxon>Streptophyta</taxon>
        <taxon>Embryophyta</taxon>
        <taxon>Tracheophyta</taxon>
        <taxon>Spermatophyta</taxon>
        <taxon>Magnoliopsida</taxon>
        <taxon>eudicotyledons</taxon>
        <taxon>Gunneridae</taxon>
        <taxon>Pentapetalae</taxon>
        <taxon>asterids</taxon>
        <taxon>lamiids</taxon>
        <taxon>Solanales</taxon>
        <taxon>Convolvulaceae</taxon>
        <taxon>Cuscuteae</taxon>
        <taxon>Cuscuta</taxon>
        <taxon>Cuscuta subgen. Cuscuta</taxon>
    </lineage>
</organism>
<evidence type="ECO:0000313" key="3">
    <source>
        <dbReference type="Proteomes" id="UP001152523"/>
    </source>
</evidence>
<dbReference type="PANTHER" id="PTHR47481">
    <property type="match status" value="1"/>
</dbReference>
<feature type="region of interest" description="Disordered" evidence="1">
    <location>
        <begin position="361"/>
        <end position="384"/>
    </location>
</feature>
<feature type="compositionally biased region" description="Basic residues" evidence="1">
    <location>
        <begin position="262"/>
        <end position="271"/>
    </location>
</feature>
<dbReference type="EMBL" id="CAMAPF010001032">
    <property type="protein sequence ID" value="CAH9141632.1"/>
    <property type="molecule type" value="Genomic_DNA"/>
</dbReference>
<comment type="caution">
    <text evidence="2">The sequence shown here is derived from an EMBL/GenBank/DDBJ whole genome shotgun (WGS) entry which is preliminary data.</text>
</comment>
<feature type="compositionally biased region" description="Polar residues" evidence="1">
    <location>
        <begin position="364"/>
        <end position="378"/>
    </location>
</feature>
<feature type="compositionally biased region" description="Pro residues" evidence="1">
    <location>
        <begin position="291"/>
        <end position="302"/>
    </location>
</feature>
<dbReference type="Pfam" id="PF14223">
    <property type="entry name" value="Retrotran_gag_2"/>
    <property type="match status" value="1"/>
</dbReference>
<name>A0AAV0G254_9ASTE</name>